<feature type="coiled-coil region" evidence="2">
    <location>
        <begin position="309"/>
        <end position="363"/>
    </location>
</feature>
<dbReference type="InterPro" id="IPR038440">
    <property type="entry name" value="FimV_C_sf"/>
</dbReference>
<feature type="compositionally biased region" description="Polar residues" evidence="3">
    <location>
        <begin position="250"/>
        <end position="262"/>
    </location>
</feature>
<dbReference type="InterPro" id="IPR057840">
    <property type="entry name" value="FimV_N"/>
</dbReference>
<dbReference type="InterPro" id="IPR020011">
    <property type="entry name" value="FimV_C"/>
</dbReference>
<evidence type="ECO:0000256" key="3">
    <source>
        <dbReference type="SAM" id="MobiDB-lite"/>
    </source>
</evidence>
<proteinExistence type="predicted"/>
<feature type="region of interest" description="Disordered" evidence="3">
    <location>
        <begin position="250"/>
        <end position="286"/>
    </location>
</feature>
<feature type="compositionally biased region" description="Low complexity" evidence="3">
    <location>
        <begin position="154"/>
        <end position="165"/>
    </location>
</feature>
<dbReference type="InterPro" id="IPR020012">
    <property type="entry name" value="LysM_FimV"/>
</dbReference>
<evidence type="ECO:0000256" key="2">
    <source>
        <dbReference type="SAM" id="Coils"/>
    </source>
</evidence>
<dbReference type="NCBIfam" id="TIGR03504">
    <property type="entry name" value="FimV_Cterm"/>
    <property type="match status" value="1"/>
</dbReference>
<keyword evidence="7" id="KW-1185">Reference proteome</keyword>
<evidence type="ECO:0000313" key="7">
    <source>
        <dbReference type="Proteomes" id="UP001205843"/>
    </source>
</evidence>
<evidence type="ECO:0000313" key="6">
    <source>
        <dbReference type="EMBL" id="MCP1673722.1"/>
    </source>
</evidence>
<dbReference type="EMBL" id="JALJXV010000002">
    <property type="protein sequence ID" value="MCP1673722.1"/>
    <property type="molecule type" value="Genomic_DNA"/>
</dbReference>
<dbReference type="Gene3D" id="1.20.58.2200">
    <property type="match status" value="1"/>
</dbReference>
<dbReference type="PROSITE" id="PS50005">
    <property type="entry name" value="TPR"/>
    <property type="match status" value="1"/>
</dbReference>
<keyword evidence="4" id="KW-0472">Membrane</keyword>
<feature type="region of interest" description="Disordered" evidence="3">
    <location>
        <begin position="648"/>
        <end position="686"/>
    </location>
</feature>
<dbReference type="AlphaFoldDB" id="A0AAE3G4G9"/>
<reference evidence="6" key="1">
    <citation type="submission" date="2022-03" db="EMBL/GenBank/DDBJ databases">
        <title>Genomic Encyclopedia of Type Strains, Phase III (KMG-III): the genomes of soil and plant-associated and newly described type strains.</title>
        <authorList>
            <person name="Whitman W."/>
        </authorList>
    </citation>
    <scope>NUCLEOTIDE SEQUENCE</scope>
    <source>
        <strain evidence="6">ANL 6-2</strain>
    </source>
</reference>
<feature type="region of interest" description="Disordered" evidence="3">
    <location>
        <begin position="883"/>
        <end position="903"/>
    </location>
</feature>
<feature type="region of interest" description="Disordered" evidence="3">
    <location>
        <begin position="412"/>
        <end position="456"/>
    </location>
</feature>
<dbReference type="InterPro" id="IPR011990">
    <property type="entry name" value="TPR-like_helical_dom_sf"/>
</dbReference>
<keyword evidence="4" id="KW-0812">Transmembrane</keyword>
<dbReference type="InterPro" id="IPR019734">
    <property type="entry name" value="TPR_rpt"/>
</dbReference>
<name>A0AAE3G4G9_9GAMM</name>
<keyword evidence="2" id="KW-0175">Coiled coil</keyword>
<dbReference type="NCBIfam" id="TIGR03505">
    <property type="entry name" value="FimV_core"/>
    <property type="match status" value="1"/>
</dbReference>
<dbReference type="Proteomes" id="UP001205843">
    <property type="component" value="Unassembled WGS sequence"/>
</dbReference>
<accession>A0AAE3G4G9</accession>
<evidence type="ECO:0000259" key="5">
    <source>
        <dbReference type="Pfam" id="PF25800"/>
    </source>
</evidence>
<protein>
    <submittedName>
        <fullName evidence="6">Pilus assembly protein FimV</fullName>
    </submittedName>
</protein>
<feature type="repeat" description="TPR" evidence="1">
    <location>
        <begin position="531"/>
        <end position="564"/>
    </location>
</feature>
<evidence type="ECO:0000256" key="1">
    <source>
        <dbReference type="PROSITE-ProRule" id="PRU00339"/>
    </source>
</evidence>
<feature type="region of interest" description="Disordered" evidence="3">
    <location>
        <begin position="701"/>
        <end position="783"/>
    </location>
</feature>
<dbReference type="Gene3D" id="1.25.40.10">
    <property type="entry name" value="Tetratricopeptide repeat domain"/>
    <property type="match status" value="1"/>
</dbReference>
<gene>
    <name evidence="6" type="ORF">J2T57_000821</name>
</gene>
<feature type="compositionally biased region" description="Acidic residues" evidence="3">
    <location>
        <begin position="727"/>
        <end position="741"/>
    </location>
</feature>
<keyword evidence="4" id="KW-1133">Transmembrane helix</keyword>
<keyword evidence="1" id="KW-0802">TPR repeat</keyword>
<evidence type="ECO:0000256" key="4">
    <source>
        <dbReference type="SAM" id="Phobius"/>
    </source>
</evidence>
<organism evidence="6 7">
    <name type="scientific">Natronocella acetinitrilica</name>
    <dbReference type="NCBI Taxonomy" id="414046"/>
    <lineage>
        <taxon>Bacteria</taxon>
        <taxon>Pseudomonadati</taxon>
        <taxon>Pseudomonadota</taxon>
        <taxon>Gammaproteobacteria</taxon>
        <taxon>Chromatiales</taxon>
        <taxon>Ectothiorhodospiraceae</taxon>
        <taxon>Natronocella</taxon>
    </lineage>
</organism>
<sequence length="903" mass="95825">MARRLAQLTAFVVSLTPALALALGIGSIETRSALNEPLEARIPLLPDDAADLETVSIRLATPDAFQRAGLDRPFFLSRLNFEVVRDGSNSYVAVTTEDTVREPFLAFVVEVRWAGGRLLREYTLLLDPPVHQPREAPPTRMAEPEPAPSPAPQAEPARPARQQVAEAPSSTAREYGPVQRNQTLWDIAVETRPDDSVSVHQMMMALLRANPDAFSGGNVNNLRAGVILRVPERSDIESLTVADARREFARQTQEWQAGRTPQPTAPADEPTVADARDPSDDEPDGRLQVVAAGETGGNDPTATVDEDALSEAQGDVQRLEGELTALREREASLRSEADELRQMNDELRQRVEALERLVNLQADPSLVEAPEADPFADVPMVGDATAPGMDEPSLDDPALEDEFLDEEAAGIAAVEPPAGDTAATGPEGTPEPDGTAIDPPAQASAPLDDPFATAPPPAPWEDPRILASAGGVVALLLLLLLVMARRRRRAAAEAAEPMMAAGGGAAVMGAGAAAAADDRGAPVDAVAAETAPDPIAEAEMYMGHGRHDQARETLQRALIVEPDNTDMRLKLLEIHALDQDRAAFEAEAQALYPLVDGKDDPVWQRAAEMGREIAPEHPLFPAEEPVSVPLADAPVAGVEETDALDQAFDLDGDDGLEPEETRSSTAAASPDTDIGSDAGDDAPIDLESMEDDLSDLEFALDDDGDSIQDKRSPASGSEAGQDGMAAAEDDEFALDFDVDSMQEDRVRREAAALTSDDVDTDSGAADETGLDFELDSVDKDDRDDVLGAAPAELDAEVALEDDASALDDLDFDIDAGDAERASGSVSGAASGFAVSNDDKAAAEDEDMDDLFEGADENSTKLDLARAYLDMGDSEGARSLLEEVMEEGSADQKQEAEELLGQSA</sequence>
<comment type="caution">
    <text evidence="6">The sequence shown here is derived from an EMBL/GenBank/DDBJ whole genome shotgun (WGS) entry which is preliminary data.</text>
</comment>
<feature type="transmembrane region" description="Helical" evidence="4">
    <location>
        <begin position="465"/>
        <end position="484"/>
    </location>
</feature>
<dbReference type="Pfam" id="PF25800">
    <property type="entry name" value="FimV_N"/>
    <property type="match status" value="1"/>
</dbReference>
<feature type="compositionally biased region" description="Acidic residues" evidence="3">
    <location>
        <begin position="648"/>
        <end position="658"/>
    </location>
</feature>
<dbReference type="RefSeq" id="WP_253474634.1">
    <property type="nucleotide sequence ID" value="NZ_JALJXV010000002.1"/>
</dbReference>
<feature type="domain" description="FimV N-terminal" evidence="5">
    <location>
        <begin position="23"/>
        <end position="129"/>
    </location>
</feature>
<feature type="region of interest" description="Disordered" evidence="3">
    <location>
        <begin position="129"/>
        <end position="178"/>
    </location>
</feature>